<feature type="domain" description="Ig-like" evidence="3">
    <location>
        <begin position="123"/>
        <end position="203"/>
    </location>
</feature>
<organism evidence="4 5">
    <name type="scientific">Actomonas aquatica</name>
    <dbReference type="NCBI Taxonomy" id="2866162"/>
    <lineage>
        <taxon>Bacteria</taxon>
        <taxon>Pseudomonadati</taxon>
        <taxon>Verrucomicrobiota</taxon>
        <taxon>Opitutia</taxon>
        <taxon>Opitutales</taxon>
        <taxon>Opitutaceae</taxon>
        <taxon>Actomonas</taxon>
    </lineage>
</organism>
<dbReference type="InterPro" id="IPR003598">
    <property type="entry name" value="Ig_sub2"/>
</dbReference>
<dbReference type="SUPFAM" id="SSF48726">
    <property type="entry name" value="Immunoglobulin"/>
    <property type="match status" value="4"/>
</dbReference>
<evidence type="ECO:0000259" key="3">
    <source>
        <dbReference type="PROSITE" id="PS50835"/>
    </source>
</evidence>
<feature type="domain" description="Ig-like" evidence="3">
    <location>
        <begin position="34"/>
        <end position="109"/>
    </location>
</feature>
<dbReference type="SMART" id="SM00408">
    <property type="entry name" value="IGc2"/>
    <property type="match status" value="3"/>
</dbReference>
<dbReference type="Proteomes" id="UP000738431">
    <property type="component" value="Chromosome"/>
</dbReference>
<gene>
    <name evidence="4" type="ORF">K1X11_016675</name>
</gene>
<dbReference type="SMART" id="SM00409">
    <property type="entry name" value="IG"/>
    <property type="match status" value="4"/>
</dbReference>
<feature type="chain" id="PRO_5046212954" evidence="2">
    <location>
        <begin position="28"/>
        <end position="820"/>
    </location>
</feature>
<reference evidence="4 5" key="1">
    <citation type="submission" date="2023-12" db="EMBL/GenBank/DDBJ databases">
        <title>Description of an unclassified Opitutus bacterium of Verrucomicrobiota.</title>
        <authorList>
            <person name="Zhang D.-F."/>
        </authorList>
    </citation>
    <scope>NUCLEOTIDE SEQUENCE [LARGE SCALE GENOMIC DNA]</scope>
    <source>
        <strain evidence="4 5">WL0086</strain>
    </source>
</reference>
<feature type="domain" description="Ig-like" evidence="3">
    <location>
        <begin position="566"/>
        <end position="645"/>
    </location>
</feature>
<dbReference type="InterPro" id="IPR013783">
    <property type="entry name" value="Ig-like_fold"/>
</dbReference>
<dbReference type="InterPro" id="IPR036179">
    <property type="entry name" value="Ig-like_dom_sf"/>
</dbReference>
<protein>
    <submittedName>
        <fullName evidence="4">Immunoglobulin domain-containing protein</fullName>
    </submittedName>
</protein>
<dbReference type="EMBL" id="CP139781">
    <property type="protein sequence ID" value="WRQ86452.1"/>
    <property type="molecule type" value="Genomic_DNA"/>
</dbReference>
<keyword evidence="5" id="KW-1185">Reference proteome</keyword>
<dbReference type="Pfam" id="PF07679">
    <property type="entry name" value="I-set"/>
    <property type="match status" value="1"/>
</dbReference>
<keyword evidence="1" id="KW-0393">Immunoglobulin domain</keyword>
<name>A0ABZ1C527_9BACT</name>
<dbReference type="InterPro" id="IPR003599">
    <property type="entry name" value="Ig_sub"/>
</dbReference>
<dbReference type="Pfam" id="PF13927">
    <property type="entry name" value="Ig_3"/>
    <property type="match status" value="1"/>
</dbReference>
<dbReference type="Gene3D" id="2.60.40.10">
    <property type="entry name" value="Immunoglobulins"/>
    <property type="match status" value="3"/>
</dbReference>
<dbReference type="RefSeq" id="WP_221031374.1">
    <property type="nucleotide sequence ID" value="NZ_CP139781.1"/>
</dbReference>
<sequence length="820" mass="87756">MFPTKASGLLPLLLLCIGLAAPQVAIAQEDPIVPRIVAYPANQSVIAGTSLRLSVSLPPFVYASGYQWRKDGIAIEGATRSSLTVSAIQPTDAGSYDCVVTTSDGEELHHPAAHVDVLTGVLPYTISPSYSIELREGGRLSLVGGARGEPPFTYQWLKNGTEIPGATSSSYSKSSVTRSDQGLYQVRATNAHGSALLNLCNITVVPAIPLNVLGHPATLVVHSEMPHPIYPEQSIGDLNGPLRLRDRSLVFQAGPSLMMWSNDQLSVLATRYDADPAGLAVEDLHAWSEPDNGDVYFIANPSASVMAVHRWRAGAVDTIARTGDLAPNGETYASFSHVAARDGTLLFVGETSGPNGNSTHVFRQINGGPVHTLLAAGTELPGPTGPFATILWDYPPSFDGEHFVAWMQDAAGNGGLFALSSFGQIQTFLDFTSTDYGSVLSMTDVEGDEVIASTWWNGRPDFRFNAAGELLGVTDGPLYNDTQRLAILSPGRYLRIGSRNIELHAGSASVPVVSRGGSYLGATGEVIATDADAQDGEVALLLQQPSFERPEYLIGIIRPVPASATPLMTHSPVSQWVEPGKSIVLSAFASGGGLTWQWFKDGQPIDSPTANALPITNITAADLGNYSVVATNTFGEATSDTATLSWLDAPSSPPRLLAEPADQIRLAGSQFVIQVPFDPGVGTGAIAYAWYYNGQKIRGAYGLSVDSAQPYIGGTYRFEITTEHGTVSSREFTITDATPPWPDLPEEFEIQDFTYIDGIARFTVPTIPAHTYETQFTTDLTGEWQSLGTFIAQDYTTTRAYAMNVETQLFFRVRAALPTD</sequence>
<keyword evidence="2" id="KW-0732">Signal</keyword>
<accession>A0ABZ1C527</accession>
<evidence type="ECO:0000313" key="4">
    <source>
        <dbReference type="EMBL" id="WRQ86452.1"/>
    </source>
</evidence>
<evidence type="ECO:0000256" key="1">
    <source>
        <dbReference type="ARBA" id="ARBA00023319"/>
    </source>
</evidence>
<dbReference type="PANTHER" id="PTHR10075:SF104">
    <property type="entry name" value="BASIGIN, ISOFORM G"/>
    <property type="match status" value="1"/>
</dbReference>
<evidence type="ECO:0000256" key="2">
    <source>
        <dbReference type="SAM" id="SignalP"/>
    </source>
</evidence>
<dbReference type="CDD" id="cd00096">
    <property type="entry name" value="Ig"/>
    <property type="match status" value="2"/>
</dbReference>
<proteinExistence type="predicted"/>
<dbReference type="PROSITE" id="PS50835">
    <property type="entry name" value="IG_LIKE"/>
    <property type="match status" value="3"/>
</dbReference>
<dbReference type="InterPro" id="IPR007110">
    <property type="entry name" value="Ig-like_dom"/>
</dbReference>
<evidence type="ECO:0000313" key="5">
    <source>
        <dbReference type="Proteomes" id="UP000738431"/>
    </source>
</evidence>
<dbReference type="PANTHER" id="PTHR10075">
    <property type="entry name" value="BASIGIN RELATED"/>
    <property type="match status" value="1"/>
</dbReference>
<feature type="signal peptide" evidence="2">
    <location>
        <begin position="1"/>
        <end position="27"/>
    </location>
</feature>
<dbReference type="InterPro" id="IPR013098">
    <property type="entry name" value="Ig_I-set"/>
</dbReference>